<keyword evidence="4" id="KW-0472">Membrane</keyword>
<evidence type="ECO:0000256" key="4">
    <source>
        <dbReference type="SAM" id="Phobius"/>
    </source>
</evidence>
<feature type="coiled-coil region" evidence="3">
    <location>
        <begin position="128"/>
        <end position="155"/>
    </location>
</feature>
<feature type="domain" description="Phage tail tape measure protein" evidence="5">
    <location>
        <begin position="230"/>
        <end position="428"/>
    </location>
</feature>
<evidence type="ECO:0000256" key="1">
    <source>
        <dbReference type="ARBA" id="ARBA00022465"/>
    </source>
</evidence>
<accession>A0A8S5T504</accession>
<dbReference type="Gene3D" id="1.10.287.1490">
    <property type="match status" value="1"/>
</dbReference>
<dbReference type="Pfam" id="PF10145">
    <property type="entry name" value="PhageMin_Tail"/>
    <property type="match status" value="1"/>
</dbReference>
<dbReference type="NCBIfam" id="TIGR01760">
    <property type="entry name" value="tape_meas_TP901"/>
    <property type="match status" value="1"/>
</dbReference>
<sequence length="1247" mass="132027">MARKEWELLFNLSAKQNSNFSSTFKAAQSALVETQNRIQQLNKVQSDISAYQKQQQAVDSTKQRLAVLQQQYDNIQKEIQETEGYSSALENKLISKQAQIDKTTTSLHTYEQRLAATGNTLREAGVDTTQLTAETTRLETEVDKLKDQQVDLKKTMDEAGEGATDFGKKSVEAIDAVESALATAGIAKALDEIKDAYMDCINTAGDFEASMSNVEALSGASGDELEALSGKAKEMGATTKFTAGESADALSYMALAGWNTQSMLEGISPVLNLAAAANMNLAQASDIVTDYLTAFGLKASDTTHFVDVMAYAMAHSNTDVIQLGEAYKACASTATSLGYSVEETTAVLATMANAGVKGGEAGTALNAIFTRLATNTKKCGDELANYGVNIYDAQGNMQSLSSILTGISGVWGDLTDQEQANLAKTIAGTNQYSKLQTIMTGCSEAAAEGGQSFADYTEALNNCAGSADKMAGTMLDNMNGRLVLMQSAADGLKIAIGEDLTPTMSKLYDVGAKVLGWMQGFVEEHPGVVKAIAAGTVALGGFLGVMTAASAAIKIGSAAMSLFSASLGVTAPVLAGVVIAGTALAAVIGGISGAADDGVPHVRELTSAARDMGSSMDEVSDTYHSALSNMEATASVADQYISKLEAIEAATNGNTAGNAEYHDTLARLSALVPSLADDIDLETDSIKGGTEALRQHANAYADDVKAQARQEYLNGIYEQYNDVLVESAANEAKLAAAQAKVEKSNAGMDATYSKLLSTLGMTDEQFKSTYGTVQDIPWRSMGEDVQQLRSEYMGYSEDLATARHEVENYTEAVEKDQEAIDAAEAEYQEAKDAVDSLNAAQQDAANSANDVAAQEQAVTDVINNAEAEIQELVSAYTDAYNAAYDSITKQYDLWDTAEKVVATSASSINSALESQITYWDNYNQNLESLTERAADIDGLSDVIASFADGSKDSVNAIAGMAAASDSDLAKMVENYRSLQEAQKTTSESMADLETGMSNAMDEIAQNVADSVADMDLNDEAMKSAQSTIQGFIDGAEGMMPRVKGAYEKVANAASDALAGANKRYNIDQKNGNIPGYAVGTESAAPGFAIVGENGPELVYFNGGETVLTAPETRAAFNEARQLEQITSTNAIDLSAVWDAVREEQEAQTLREEYSHYAETVDGSKSVYFNGGETRSVTEVQLPGGSASGGSNASSAAPITVAPVYHIYGMRDTDELRSVLNAQNDDLREAVLEIVNDNDTDNFRRGYA</sequence>
<keyword evidence="4" id="KW-0812">Transmembrane</keyword>
<name>A0A8S5T504_9CAUD</name>
<organism evidence="6">
    <name type="scientific">Caudovirales sp. ctyaR3</name>
    <dbReference type="NCBI Taxonomy" id="2827640"/>
    <lineage>
        <taxon>Viruses</taxon>
        <taxon>Duplodnaviria</taxon>
        <taxon>Heunggongvirae</taxon>
        <taxon>Uroviricota</taxon>
        <taxon>Caudoviricetes</taxon>
    </lineage>
</organism>
<dbReference type="PANTHER" id="PTHR37813">
    <property type="entry name" value="FELS-2 PROPHAGE PROTEIN"/>
    <property type="match status" value="1"/>
</dbReference>
<dbReference type="GO" id="GO:0098003">
    <property type="term" value="P:viral tail assembly"/>
    <property type="evidence" value="ECO:0007669"/>
    <property type="project" value="UniProtKB-KW"/>
</dbReference>
<protein>
    <submittedName>
        <fullName evidence="6">Minor tail protein</fullName>
    </submittedName>
</protein>
<evidence type="ECO:0000256" key="2">
    <source>
        <dbReference type="ARBA" id="ARBA00022612"/>
    </source>
</evidence>
<reference evidence="6" key="1">
    <citation type="journal article" date="2021" name="Proc. Natl. Acad. Sci. U.S.A.">
        <title>A Catalog of Tens of Thousands of Viruses from Human Metagenomes Reveals Hidden Associations with Chronic Diseases.</title>
        <authorList>
            <person name="Tisza M.J."/>
            <person name="Buck C.B."/>
        </authorList>
    </citation>
    <scope>NUCLEOTIDE SEQUENCE</scope>
    <source>
        <strain evidence="6">CtyaR3</strain>
    </source>
</reference>
<evidence type="ECO:0000313" key="6">
    <source>
        <dbReference type="EMBL" id="DAF58063.1"/>
    </source>
</evidence>
<feature type="transmembrane region" description="Helical" evidence="4">
    <location>
        <begin position="565"/>
        <end position="591"/>
    </location>
</feature>
<keyword evidence="4" id="KW-1133">Transmembrane helix</keyword>
<feature type="coiled-coil region" evidence="3">
    <location>
        <begin position="785"/>
        <end position="882"/>
    </location>
</feature>
<evidence type="ECO:0000259" key="5">
    <source>
        <dbReference type="Pfam" id="PF10145"/>
    </source>
</evidence>
<keyword evidence="3" id="KW-0175">Coiled coil</keyword>
<keyword evidence="1" id="KW-1245">Viral tail assembly</keyword>
<dbReference type="EMBL" id="BK032746">
    <property type="protein sequence ID" value="DAF58063.1"/>
    <property type="molecule type" value="Genomic_DNA"/>
</dbReference>
<dbReference type="PANTHER" id="PTHR37813:SF1">
    <property type="entry name" value="FELS-2 PROPHAGE PROTEIN"/>
    <property type="match status" value="1"/>
</dbReference>
<dbReference type="InterPro" id="IPR010090">
    <property type="entry name" value="Phage_tape_meas"/>
</dbReference>
<evidence type="ECO:0000256" key="3">
    <source>
        <dbReference type="SAM" id="Coils"/>
    </source>
</evidence>
<proteinExistence type="predicted"/>
<feature type="transmembrane region" description="Helical" evidence="4">
    <location>
        <begin position="531"/>
        <end position="553"/>
    </location>
</feature>
<keyword evidence="2" id="KW-1188">Viral release from host cell</keyword>
<feature type="coiled-coil region" evidence="3">
    <location>
        <begin position="24"/>
        <end position="92"/>
    </location>
</feature>
<dbReference type="SUPFAM" id="SSF57997">
    <property type="entry name" value="Tropomyosin"/>
    <property type="match status" value="1"/>
</dbReference>